<dbReference type="SUPFAM" id="SSF53474">
    <property type="entry name" value="alpha/beta-Hydrolases"/>
    <property type="match status" value="1"/>
</dbReference>
<dbReference type="RefSeq" id="WP_218033026.1">
    <property type="nucleotide sequence ID" value="NZ_BKAG01000028.1"/>
</dbReference>
<gene>
    <name evidence="2" type="ORF">BGE01nite_35930</name>
</gene>
<sequence>MMRCSVLVLLFTLASLRSLFAADLPTVDQMFTASTHPMRYAVSLPSHWSSDRKWPVIIAPAAHYGHHQETLQMLAPLCEKRKADFIIVSPVIINSDPVAKMKAYRGEVADRISSADAKLGEGVRDNSARAEFDSAGIRAIIQDVQRLYGGEDRVHIVGFSASTHVAYLFLFNHPELLKSVFINSGGYQGRGVDADHIPLLHSPERARVAVKMIVGDQDRGFQFYADNWATTKPLLIRCGHPESRLHEEIIRQGNAEKLPVGHTWFPTRLMDFVIGIERETTP</sequence>
<feature type="signal peptide" evidence="1">
    <location>
        <begin position="1"/>
        <end position="21"/>
    </location>
</feature>
<keyword evidence="3" id="KW-1185">Reference proteome</keyword>
<organism evidence="2 3">
    <name type="scientific">Brevifollis gellanilyticus</name>
    <dbReference type="NCBI Taxonomy" id="748831"/>
    <lineage>
        <taxon>Bacteria</taxon>
        <taxon>Pseudomonadati</taxon>
        <taxon>Verrucomicrobiota</taxon>
        <taxon>Verrucomicrobiia</taxon>
        <taxon>Verrucomicrobiales</taxon>
        <taxon>Verrucomicrobiaceae</taxon>
    </lineage>
</organism>
<dbReference type="AlphaFoldDB" id="A0A512MC56"/>
<evidence type="ECO:0000256" key="1">
    <source>
        <dbReference type="SAM" id="SignalP"/>
    </source>
</evidence>
<evidence type="ECO:0000313" key="2">
    <source>
        <dbReference type="EMBL" id="GEP44302.1"/>
    </source>
</evidence>
<dbReference type="EMBL" id="BKAG01000028">
    <property type="protein sequence ID" value="GEP44302.1"/>
    <property type="molecule type" value="Genomic_DNA"/>
</dbReference>
<name>A0A512MC56_9BACT</name>
<evidence type="ECO:0008006" key="4">
    <source>
        <dbReference type="Google" id="ProtNLM"/>
    </source>
</evidence>
<proteinExistence type="predicted"/>
<accession>A0A512MC56</accession>
<protein>
    <recommendedName>
        <fullName evidence="4">Esterase</fullName>
    </recommendedName>
</protein>
<dbReference type="Proteomes" id="UP000321577">
    <property type="component" value="Unassembled WGS sequence"/>
</dbReference>
<evidence type="ECO:0000313" key="3">
    <source>
        <dbReference type="Proteomes" id="UP000321577"/>
    </source>
</evidence>
<dbReference type="InterPro" id="IPR029058">
    <property type="entry name" value="AB_hydrolase_fold"/>
</dbReference>
<feature type="chain" id="PRO_5022097902" description="Esterase" evidence="1">
    <location>
        <begin position="22"/>
        <end position="282"/>
    </location>
</feature>
<dbReference type="Gene3D" id="3.40.50.1820">
    <property type="entry name" value="alpha/beta hydrolase"/>
    <property type="match status" value="1"/>
</dbReference>
<reference evidence="2 3" key="1">
    <citation type="submission" date="2019-07" db="EMBL/GenBank/DDBJ databases">
        <title>Whole genome shotgun sequence of Brevifollis gellanilyticus NBRC 108608.</title>
        <authorList>
            <person name="Hosoyama A."/>
            <person name="Uohara A."/>
            <person name="Ohji S."/>
            <person name="Ichikawa N."/>
        </authorList>
    </citation>
    <scope>NUCLEOTIDE SEQUENCE [LARGE SCALE GENOMIC DNA]</scope>
    <source>
        <strain evidence="2 3">NBRC 108608</strain>
    </source>
</reference>
<comment type="caution">
    <text evidence="2">The sequence shown here is derived from an EMBL/GenBank/DDBJ whole genome shotgun (WGS) entry which is preliminary data.</text>
</comment>
<keyword evidence="1" id="KW-0732">Signal</keyword>